<keyword evidence="1" id="KW-0472">Membrane</keyword>
<name>A0ABU8W266_9BURK</name>
<evidence type="ECO:0000313" key="2">
    <source>
        <dbReference type="EMBL" id="MEJ8824141.1"/>
    </source>
</evidence>
<keyword evidence="1" id="KW-1133">Transmembrane helix</keyword>
<reference evidence="2 3" key="1">
    <citation type="submission" date="2024-03" db="EMBL/GenBank/DDBJ databases">
        <title>Novel species of the genus Variovorax.</title>
        <authorList>
            <person name="Liu Q."/>
            <person name="Xin Y.-H."/>
        </authorList>
    </citation>
    <scope>NUCLEOTIDE SEQUENCE [LARGE SCALE GENOMIC DNA]</scope>
    <source>
        <strain evidence="2 3">KACC 18501</strain>
    </source>
</reference>
<gene>
    <name evidence="2" type="ORF">WKW80_19250</name>
</gene>
<accession>A0ABU8W266</accession>
<sequence>MAISERTFQVISFFNQIEIIMDDSTNLSRRMPDLIGSFIWCTAAAINPIGIVYIAIGLKLSFSQANSYFIDNILKVLGLAIAPVSAMIISLNLKNRRTRKVTTNIALLHAASSIQPKYMKDVNGAESLSERMLYLLRLYAWGAAILATGTGCVYLVMGFQFTFSDANSYFMSNIDKVLEAATPAFAIAILALDLRNRRRNRYF</sequence>
<dbReference type="RefSeq" id="WP_340365176.1">
    <property type="nucleotide sequence ID" value="NZ_JBBKZV010000012.1"/>
</dbReference>
<evidence type="ECO:0000256" key="1">
    <source>
        <dbReference type="SAM" id="Phobius"/>
    </source>
</evidence>
<proteinExistence type="predicted"/>
<organism evidence="2 3">
    <name type="scientific">Variovorax humicola</name>
    <dbReference type="NCBI Taxonomy" id="1769758"/>
    <lineage>
        <taxon>Bacteria</taxon>
        <taxon>Pseudomonadati</taxon>
        <taxon>Pseudomonadota</taxon>
        <taxon>Betaproteobacteria</taxon>
        <taxon>Burkholderiales</taxon>
        <taxon>Comamonadaceae</taxon>
        <taxon>Variovorax</taxon>
    </lineage>
</organism>
<protein>
    <submittedName>
        <fullName evidence="2">Uncharacterized protein</fullName>
    </submittedName>
</protein>
<dbReference type="Proteomes" id="UP001363010">
    <property type="component" value="Unassembled WGS sequence"/>
</dbReference>
<feature type="transmembrane region" description="Helical" evidence="1">
    <location>
        <begin position="177"/>
        <end position="194"/>
    </location>
</feature>
<dbReference type="EMBL" id="JBBKZV010000012">
    <property type="protein sequence ID" value="MEJ8824141.1"/>
    <property type="molecule type" value="Genomic_DNA"/>
</dbReference>
<keyword evidence="1" id="KW-0812">Transmembrane</keyword>
<feature type="transmembrane region" description="Helical" evidence="1">
    <location>
        <begin position="34"/>
        <end position="56"/>
    </location>
</feature>
<comment type="caution">
    <text evidence="2">The sequence shown here is derived from an EMBL/GenBank/DDBJ whole genome shotgun (WGS) entry which is preliminary data.</text>
</comment>
<keyword evidence="3" id="KW-1185">Reference proteome</keyword>
<feature type="transmembrane region" description="Helical" evidence="1">
    <location>
        <begin position="76"/>
        <end position="93"/>
    </location>
</feature>
<evidence type="ECO:0000313" key="3">
    <source>
        <dbReference type="Proteomes" id="UP001363010"/>
    </source>
</evidence>
<feature type="transmembrane region" description="Helical" evidence="1">
    <location>
        <begin position="138"/>
        <end position="157"/>
    </location>
</feature>